<evidence type="ECO:0000256" key="13">
    <source>
        <dbReference type="PIRSR" id="PIRSR600175-1"/>
    </source>
</evidence>
<dbReference type="InterPro" id="IPR037272">
    <property type="entry name" value="SNS_sf"/>
</dbReference>
<feature type="binding site" evidence="13">
    <location>
        <position position="56"/>
    </location>
    <ligand>
        <name>Na(+)</name>
        <dbReference type="ChEBI" id="CHEBI:29101"/>
        <label>1</label>
    </ligand>
</feature>
<keyword evidence="4 15" id="KW-0812">Transmembrane</keyword>
<evidence type="ECO:0000256" key="10">
    <source>
        <dbReference type="ARBA" id="ARBA00023136"/>
    </source>
</evidence>
<dbReference type="GO" id="GO:0005886">
    <property type="term" value="C:plasma membrane"/>
    <property type="evidence" value="ECO:0007669"/>
    <property type="project" value="UniProtKB-SubCell"/>
</dbReference>
<feature type="binding site" evidence="13">
    <location>
        <position position="380"/>
    </location>
    <ligand>
        <name>Na(+)</name>
        <dbReference type="ChEBI" id="CHEBI:29101"/>
        <label>1</label>
    </ligand>
</feature>
<evidence type="ECO:0000256" key="14">
    <source>
        <dbReference type="PIRSR" id="PIRSR600175-2"/>
    </source>
</evidence>
<feature type="transmembrane region" description="Helical" evidence="17">
    <location>
        <begin position="289"/>
        <end position="313"/>
    </location>
</feature>
<feature type="binding site" evidence="13">
    <location>
        <position position="58"/>
    </location>
    <ligand>
        <name>Na(+)</name>
        <dbReference type="ChEBI" id="CHEBI:29101"/>
        <label>1</label>
    </ligand>
</feature>
<evidence type="ECO:0000256" key="5">
    <source>
        <dbReference type="ARBA" id="ARBA00022723"/>
    </source>
</evidence>
<evidence type="ECO:0000256" key="9">
    <source>
        <dbReference type="ARBA" id="ARBA00023053"/>
    </source>
</evidence>
<dbReference type="PANTHER" id="PTHR11616">
    <property type="entry name" value="SODIUM/CHLORIDE DEPENDENT TRANSPORTER"/>
    <property type="match status" value="1"/>
</dbReference>
<feature type="transmembrane region" description="Helical" evidence="17">
    <location>
        <begin position="80"/>
        <end position="101"/>
    </location>
</feature>
<proteinExistence type="inferred from homology"/>
<dbReference type="Proteomes" id="UP001626550">
    <property type="component" value="Unassembled WGS sequence"/>
</dbReference>
<keyword evidence="5 13" id="KW-0479">Metal-binding</keyword>
<feature type="compositionally biased region" description="Polar residues" evidence="16">
    <location>
        <begin position="1"/>
        <end position="14"/>
    </location>
</feature>
<name>A0ABD2Q285_9PLAT</name>
<feature type="transmembrane region" description="Helical" evidence="17">
    <location>
        <begin position="50"/>
        <end position="68"/>
    </location>
</feature>
<evidence type="ECO:0000256" key="4">
    <source>
        <dbReference type="ARBA" id="ARBA00022692"/>
    </source>
</evidence>
<keyword evidence="11 14" id="KW-1015">Disulfide bond</keyword>
<feature type="transmembrane region" description="Helical" evidence="17">
    <location>
        <begin position="247"/>
        <end position="269"/>
    </location>
</feature>
<keyword evidence="12" id="KW-0325">Glycoprotein</keyword>
<keyword evidence="10 17" id="KW-0472">Membrane</keyword>
<keyword evidence="8 17" id="KW-1133">Transmembrane helix</keyword>
<comment type="similarity">
    <text evidence="15">Belongs to the sodium:neurotransmitter symporter (SNF) (TC 2.A.22) family.</text>
</comment>
<evidence type="ECO:0000256" key="16">
    <source>
        <dbReference type="SAM" id="MobiDB-lite"/>
    </source>
</evidence>
<keyword evidence="7 15" id="KW-0769">Symport</keyword>
<keyword evidence="9 13" id="KW-0915">Sodium</keyword>
<evidence type="ECO:0000256" key="1">
    <source>
        <dbReference type="ARBA" id="ARBA00004651"/>
    </source>
</evidence>
<sequence>MSCSNLSRNETRSYTAMEVGSEKPEQDNASGMEKQILPESREHWAKKADFLLSVIGFAIDLANVWRFPYLCFKNGGGAFFIPYLLMLFFGGIPLFYMELALGQYACEGAITCWGKVCPLFKGLGYSVVLIAFYTDLFYNIIIAWALFYFFSSFNYKLPWVSCDNSWNTVNCSIAHLQDRSNDTSLQFNSSITFPSEEFYIKEVLGLTSEISIENLGSVQWKTAVSFLIIDLICFLSLFKGIKTSGKVVWFTAIFPYVVLFILLVRGLTLEGSMDGLIYYLKPDLSKLDALLVSAVNSATSFLSGFVIFSVLGYMAMKRGVSLEKVINEGWFKRMTNSVVLCIEDAGMVFKVYPEALATFPFPQFWSVMFFLMLLTLGLDSSFGGSEAIITALCDEYPVLKRHRGWFVLVLFSFYGIVGVLETTQGGFYIFNLLQSTSVNYSILFAVLIETVCVSWIFGVDKFREAIDQMIGFKPSIYWKVCWKFVSPCFILVSFVLFSHVFFKFNLICGLIAHQNLTYGAYVYPPWANAVGWVLSLSSVLVVPLVAIIKIIRDRRGPISEVCYISQFLIQLLSENKEFTCH</sequence>
<dbReference type="AlphaFoldDB" id="A0ABD2Q285"/>
<feature type="transmembrane region" description="Helical" evidence="17">
    <location>
        <begin position="440"/>
        <end position="459"/>
    </location>
</feature>
<comment type="subcellular location">
    <subcellularLocation>
        <location evidence="1">Cell membrane</location>
        <topology evidence="1">Multi-pass membrane protein</topology>
    </subcellularLocation>
</comment>
<gene>
    <name evidence="18" type="ORF">Ciccas_007723</name>
</gene>
<evidence type="ECO:0000256" key="17">
    <source>
        <dbReference type="SAM" id="Phobius"/>
    </source>
</evidence>
<feature type="disulfide bond" evidence="14">
    <location>
        <begin position="162"/>
        <end position="171"/>
    </location>
</feature>
<evidence type="ECO:0000313" key="19">
    <source>
        <dbReference type="Proteomes" id="UP001626550"/>
    </source>
</evidence>
<feature type="transmembrane region" description="Helical" evidence="17">
    <location>
        <begin position="404"/>
        <end position="420"/>
    </location>
</feature>
<dbReference type="PANTHER" id="PTHR11616:SF320">
    <property type="entry name" value="SODIUM-DEPENDENT NORADRENALINE TRANSPORTER"/>
    <property type="match status" value="1"/>
</dbReference>
<evidence type="ECO:0000256" key="8">
    <source>
        <dbReference type="ARBA" id="ARBA00022989"/>
    </source>
</evidence>
<evidence type="ECO:0000256" key="6">
    <source>
        <dbReference type="ARBA" id="ARBA00022775"/>
    </source>
</evidence>
<dbReference type="GO" id="GO:0006836">
    <property type="term" value="P:neurotransmitter transport"/>
    <property type="evidence" value="ECO:0007669"/>
    <property type="project" value="UniProtKB-KW"/>
</dbReference>
<feature type="transmembrane region" description="Helical" evidence="17">
    <location>
        <begin position="480"/>
        <end position="502"/>
    </location>
</feature>
<evidence type="ECO:0000313" key="18">
    <source>
        <dbReference type="EMBL" id="KAL3313674.1"/>
    </source>
</evidence>
<feature type="binding site" evidence="13">
    <location>
        <position position="63"/>
    </location>
    <ligand>
        <name>Na(+)</name>
        <dbReference type="ChEBI" id="CHEBI:29101"/>
        <label>1</label>
    </ligand>
</feature>
<dbReference type="GO" id="GO:0015378">
    <property type="term" value="F:sodium:chloride symporter activity"/>
    <property type="evidence" value="ECO:0007669"/>
    <property type="project" value="UniProtKB-ARBA"/>
</dbReference>
<dbReference type="PROSITE" id="PS00610">
    <property type="entry name" value="NA_NEUROTRAN_SYMP_1"/>
    <property type="match status" value="1"/>
</dbReference>
<organism evidence="18 19">
    <name type="scientific">Cichlidogyrus casuarinus</name>
    <dbReference type="NCBI Taxonomy" id="1844966"/>
    <lineage>
        <taxon>Eukaryota</taxon>
        <taxon>Metazoa</taxon>
        <taxon>Spiralia</taxon>
        <taxon>Lophotrochozoa</taxon>
        <taxon>Platyhelminthes</taxon>
        <taxon>Monogenea</taxon>
        <taxon>Monopisthocotylea</taxon>
        <taxon>Dactylogyridea</taxon>
        <taxon>Ancyrocephalidae</taxon>
        <taxon>Cichlidogyrus</taxon>
    </lineage>
</organism>
<comment type="caution">
    <text evidence="18">The sequence shown here is derived from an EMBL/GenBank/DDBJ whole genome shotgun (WGS) entry which is preliminary data.</text>
</comment>
<dbReference type="PROSITE" id="PS50267">
    <property type="entry name" value="NA_NEUROTRAN_SYMP_3"/>
    <property type="match status" value="1"/>
</dbReference>
<keyword evidence="19" id="KW-1185">Reference proteome</keyword>
<evidence type="ECO:0000256" key="7">
    <source>
        <dbReference type="ARBA" id="ARBA00022847"/>
    </source>
</evidence>
<feature type="binding site" evidence="13">
    <location>
        <position position="296"/>
    </location>
    <ligand>
        <name>Na(+)</name>
        <dbReference type="ChEBI" id="CHEBI:29101"/>
        <label>1</label>
    </ligand>
</feature>
<dbReference type="GO" id="GO:0008504">
    <property type="term" value="F:monoamine transmembrane transporter activity"/>
    <property type="evidence" value="ECO:0007669"/>
    <property type="project" value="UniProtKB-ARBA"/>
</dbReference>
<evidence type="ECO:0000256" key="3">
    <source>
        <dbReference type="ARBA" id="ARBA00022475"/>
    </source>
</evidence>
<dbReference type="GO" id="GO:0090493">
    <property type="term" value="P:catecholamine uptake"/>
    <property type="evidence" value="ECO:0007669"/>
    <property type="project" value="UniProtKB-ARBA"/>
</dbReference>
<keyword evidence="2 15" id="KW-0813">Transport</keyword>
<accession>A0ABD2Q285</accession>
<evidence type="ECO:0000256" key="12">
    <source>
        <dbReference type="ARBA" id="ARBA00023180"/>
    </source>
</evidence>
<feature type="binding site" evidence="13">
    <location>
        <position position="376"/>
    </location>
    <ligand>
        <name>Na(+)</name>
        <dbReference type="ChEBI" id="CHEBI:29101"/>
        <label>1</label>
    </ligand>
</feature>
<keyword evidence="3" id="KW-1003">Cell membrane</keyword>
<feature type="transmembrane region" description="Helical" evidence="17">
    <location>
        <begin position="218"/>
        <end position="238"/>
    </location>
</feature>
<feature type="transmembrane region" description="Helical" evidence="17">
    <location>
        <begin position="529"/>
        <end position="548"/>
    </location>
</feature>
<keyword evidence="6" id="KW-0532">Neurotransmitter transport</keyword>
<evidence type="ECO:0000256" key="2">
    <source>
        <dbReference type="ARBA" id="ARBA00022448"/>
    </source>
</evidence>
<feature type="binding site" evidence="13">
    <location>
        <position position="379"/>
    </location>
    <ligand>
        <name>Na(+)</name>
        <dbReference type="ChEBI" id="CHEBI:29101"/>
        <label>1</label>
    </ligand>
</feature>
<dbReference type="SUPFAM" id="SSF161070">
    <property type="entry name" value="SNF-like"/>
    <property type="match status" value="1"/>
</dbReference>
<dbReference type="InterPro" id="IPR000175">
    <property type="entry name" value="Na/ntran_symport"/>
</dbReference>
<evidence type="ECO:0000256" key="11">
    <source>
        <dbReference type="ARBA" id="ARBA00023157"/>
    </source>
</evidence>
<evidence type="ECO:0000256" key="15">
    <source>
        <dbReference type="RuleBase" id="RU003732"/>
    </source>
</evidence>
<protein>
    <recommendedName>
        <fullName evidence="15">Transporter</fullName>
    </recommendedName>
</protein>
<dbReference type="GO" id="GO:0046872">
    <property type="term" value="F:metal ion binding"/>
    <property type="evidence" value="ECO:0007669"/>
    <property type="project" value="UniProtKB-KW"/>
</dbReference>
<feature type="region of interest" description="Disordered" evidence="16">
    <location>
        <begin position="1"/>
        <end position="31"/>
    </location>
</feature>
<feature type="transmembrane region" description="Helical" evidence="17">
    <location>
        <begin position="122"/>
        <end position="150"/>
    </location>
</feature>
<dbReference type="Pfam" id="PF00209">
    <property type="entry name" value="SNF"/>
    <property type="match status" value="1"/>
</dbReference>
<dbReference type="PRINTS" id="PR00176">
    <property type="entry name" value="NANEUSMPORT"/>
</dbReference>
<reference evidence="18 19" key="1">
    <citation type="submission" date="2024-11" db="EMBL/GenBank/DDBJ databases">
        <title>Adaptive evolution of stress response genes in parasites aligns with host niche diversity.</title>
        <authorList>
            <person name="Hahn C."/>
            <person name="Resl P."/>
        </authorList>
    </citation>
    <scope>NUCLEOTIDE SEQUENCE [LARGE SCALE GENOMIC DNA]</scope>
    <source>
        <strain evidence="18">EGGRZ-B1_66</strain>
        <tissue evidence="18">Body</tissue>
    </source>
</reference>
<dbReference type="EMBL" id="JBJKFK010001229">
    <property type="protein sequence ID" value="KAL3313674.1"/>
    <property type="molecule type" value="Genomic_DNA"/>
</dbReference>